<organism evidence="13 14">
    <name type="scientific">Heterorhabditis bacteriophora</name>
    <name type="common">Entomopathogenic nematode worm</name>
    <dbReference type="NCBI Taxonomy" id="37862"/>
    <lineage>
        <taxon>Eukaryota</taxon>
        <taxon>Metazoa</taxon>
        <taxon>Ecdysozoa</taxon>
        <taxon>Nematoda</taxon>
        <taxon>Chromadorea</taxon>
        <taxon>Rhabditida</taxon>
        <taxon>Rhabditina</taxon>
        <taxon>Rhabditomorpha</taxon>
        <taxon>Strongyloidea</taxon>
        <taxon>Heterorhabditidae</taxon>
        <taxon>Heterorhabditis</taxon>
    </lineage>
</organism>
<evidence type="ECO:0000256" key="6">
    <source>
        <dbReference type="ARBA" id="ARBA00022691"/>
    </source>
</evidence>
<dbReference type="GO" id="GO:0034587">
    <property type="term" value="P:piRNA processing"/>
    <property type="evidence" value="ECO:0007669"/>
    <property type="project" value="TreeGrafter"/>
</dbReference>
<evidence type="ECO:0000256" key="5">
    <source>
        <dbReference type="ARBA" id="ARBA00022679"/>
    </source>
</evidence>
<dbReference type="PANTHER" id="PTHR21404:SF3">
    <property type="entry name" value="SMALL RNA 2'-O-METHYLTRANSFERASE"/>
    <property type="match status" value="1"/>
</dbReference>
<keyword evidence="4" id="KW-0489">Methyltransferase</keyword>
<dbReference type="CDD" id="cd02440">
    <property type="entry name" value="AdoMet_MTases"/>
    <property type="match status" value="1"/>
</dbReference>
<dbReference type="GO" id="GO:0003723">
    <property type="term" value="F:RNA binding"/>
    <property type="evidence" value="ECO:0007669"/>
    <property type="project" value="UniProtKB-KW"/>
</dbReference>
<dbReference type="GO" id="GO:0090486">
    <property type="term" value="F:small RNA 2'-O-methyltransferase activity"/>
    <property type="evidence" value="ECO:0007669"/>
    <property type="project" value="UniProtKB-EC"/>
</dbReference>
<dbReference type="Proteomes" id="UP000095283">
    <property type="component" value="Unplaced"/>
</dbReference>
<dbReference type="InterPro" id="IPR029063">
    <property type="entry name" value="SAM-dependent_MTases_sf"/>
</dbReference>
<comment type="cofactor">
    <cofactor evidence="1">
        <name>Mg(2+)</name>
        <dbReference type="ChEBI" id="CHEBI:18420"/>
    </cofactor>
</comment>
<protein>
    <recommendedName>
        <fullName evidence="3">Small RNA 2'-O-methyltransferase</fullName>
        <ecNumber evidence="11">2.1.1.386</ecNumber>
    </recommendedName>
</protein>
<dbReference type="Gene3D" id="3.40.50.150">
    <property type="entry name" value="Vaccinia Virus protein VP39"/>
    <property type="match status" value="1"/>
</dbReference>
<keyword evidence="8" id="KW-0460">Magnesium</keyword>
<evidence type="ECO:0000256" key="12">
    <source>
        <dbReference type="ARBA" id="ARBA00048418"/>
    </source>
</evidence>
<dbReference type="GO" id="GO:0001510">
    <property type="term" value="P:RNA methylation"/>
    <property type="evidence" value="ECO:0007669"/>
    <property type="project" value="InterPro"/>
</dbReference>
<evidence type="ECO:0000256" key="4">
    <source>
        <dbReference type="ARBA" id="ARBA00022603"/>
    </source>
</evidence>
<comment type="catalytic activity">
    <reaction evidence="12">
        <text>small RNA 3'-end nucleotide + S-adenosyl-L-methionine = small RNA 3'-end 2'-O-methylnucleotide + S-adenosyl-L-homocysteine + H(+)</text>
        <dbReference type="Rhea" id="RHEA:37887"/>
        <dbReference type="Rhea" id="RHEA-COMP:10415"/>
        <dbReference type="Rhea" id="RHEA-COMP:10416"/>
        <dbReference type="ChEBI" id="CHEBI:15378"/>
        <dbReference type="ChEBI" id="CHEBI:57856"/>
        <dbReference type="ChEBI" id="CHEBI:59789"/>
        <dbReference type="ChEBI" id="CHEBI:74896"/>
        <dbReference type="ChEBI" id="CHEBI:74898"/>
        <dbReference type="EC" id="2.1.1.386"/>
    </reaction>
</comment>
<dbReference type="GO" id="GO:0005634">
    <property type="term" value="C:nucleus"/>
    <property type="evidence" value="ECO:0007669"/>
    <property type="project" value="TreeGrafter"/>
</dbReference>
<keyword evidence="5" id="KW-0808">Transferase</keyword>
<dbReference type="InterPro" id="IPR026610">
    <property type="entry name" value="Hen1"/>
</dbReference>
<evidence type="ECO:0000256" key="8">
    <source>
        <dbReference type="ARBA" id="ARBA00022842"/>
    </source>
</evidence>
<dbReference type="GO" id="GO:0005737">
    <property type="term" value="C:cytoplasm"/>
    <property type="evidence" value="ECO:0007669"/>
    <property type="project" value="TreeGrafter"/>
</dbReference>
<evidence type="ECO:0000256" key="9">
    <source>
        <dbReference type="ARBA" id="ARBA00022884"/>
    </source>
</evidence>
<keyword evidence="13" id="KW-1185">Reference proteome</keyword>
<name>A0A1I7WSW0_HETBA</name>
<evidence type="ECO:0000256" key="1">
    <source>
        <dbReference type="ARBA" id="ARBA00001946"/>
    </source>
</evidence>
<keyword evidence="7" id="KW-0479">Metal-binding</keyword>
<accession>A0A1I7WSW0</accession>
<dbReference type="EC" id="2.1.1.386" evidence="11"/>
<evidence type="ECO:0000256" key="10">
    <source>
        <dbReference type="ARBA" id="ARBA00023158"/>
    </source>
</evidence>
<keyword evidence="10" id="KW-0943">RNA-mediated gene silencing</keyword>
<reference evidence="14" key="1">
    <citation type="submission" date="2016-11" db="UniProtKB">
        <authorList>
            <consortium name="WormBaseParasite"/>
        </authorList>
    </citation>
    <scope>IDENTIFICATION</scope>
</reference>
<dbReference type="AlphaFoldDB" id="A0A1I7WSW0"/>
<dbReference type="PANTHER" id="PTHR21404">
    <property type="entry name" value="HEN1"/>
    <property type="match status" value="1"/>
</dbReference>
<evidence type="ECO:0000256" key="3">
    <source>
        <dbReference type="ARBA" id="ARBA00021330"/>
    </source>
</evidence>
<keyword evidence="6" id="KW-0949">S-adenosyl-L-methionine</keyword>
<sequence length="286" mass="32885">MTNSIWDDPYDLEKLANNYQRISYELSENPIEIEIEEVITEQLEHFNTPRIFTPSLQYQRNTFVRDILKAHKTETQEALSKMAVLGCGSLSLERFLLHILANLGFGRVISVDIDEQELAKGLKLMKIAQQNNKDIICGSNEDPVLIEIYRGKVISSQRLDGLLSNYISGNILNYDRRLFNVNCVCSTEVFVRFTYLDGATQFAIFKKKELDTNTEQKMVEISCFKKVGHSIALYGLYALLRDKAIMAFTTWLNNNSLRKEDCVDCYRGYRQIDSVTGIYNDQCDAH</sequence>
<evidence type="ECO:0000313" key="13">
    <source>
        <dbReference type="Proteomes" id="UP000095283"/>
    </source>
</evidence>
<dbReference type="GO" id="GO:0046872">
    <property type="term" value="F:metal ion binding"/>
    <property type="evidence" value="ECO:0007669"/>
    <property type="project" value="UniProtKB-KW"/>
</dbReference>
<evidence type="ECO:0000313" key="14">
    <source>
        <dbReference type="WBParaSite" id="Hba_08271"/>
    </source>
</evidence>
<evidence type="ECO:0000256" key="11">
    <source>
        <dbReference type="ARBA" id="ARBA00035025"/>
    </source>
</evidence>
<dbReference type="WBParaSite" id="Hba_08271">
    <property type="protein sequence ID" value="Hba_08271"/>
    <property type="gene ID" value="Hba_08271"/>
</dbReference>
<proteinExistence type="inferred from homology"/>
<evidence type="ECO:0000256" key="2">
    <source>
        <dbReference type="ARBA" id="ARBA00009026"/>
    </source>
</evidence>
<keyword evidence="9" id="KW-0694">RNA-binding</keyword>
<comment type="similarity">
    <text evidence="2">Belongs to the methyltransferase superfamily. HEN1 family.</text>
</comment>
<evidence type="ECO:0000256" key="7">
    <source>
        <dbReference type="ARBA" id="ARBA00022723"/>
    </source>
</evidence>
<dbReference type="GO" id="GO:0030422">
    <property type="term" value="P:siRNA processing"/>
    <property type="evidence" value="ECO:0007669"/>
    <property type="project" value="TreeGrafter"/>
</dbReference>